<dbReference type="PANTHER" id="PTHR43701">
    <property type="entry name" value="MEMBRANE TRANSPORTER PROTEIN MJ0441-RELATED"/>
    <property type="match status" value="1"/>
</dbReference>
<protein>
    <recommendedName>
        <fullName evidence="6">Probable membrane transporter protein</fullName>
    </recommendedName>
</protein>
<comment type="subcellular location">
    <subcellularLocation>
        <location evidence="6">Cell membrane</location>
        <topology evidence="6">Multi-pass membrane protein</topology>
    </subcellularLocation>
    <subcellularLocation>
        <location evidence="1">Membrane</location>
        <topology evidence="1">Multi-pass membrane protein</topology>
    </subcellularLocation>
</comment>
<keyword evidence="6" id="KW-1003">Cell membrane</keyword>
<dbReference type="HOGENOM" id="CLU_045498_8_0_9"/>
<keyword evidence="8" id="KW-1185">Reference proteome</keyword>
<proteinExistence type="inferred from homology"/>
<reference evidence="7 8" key="1">
    <citation type="submission" date="2009-08" db="EMBL/GenBank/DDBJ databases">
        <authorList>
            <person name="Muzny D."/>
            <person name="Qin X."/>
            <person name="Deng J."/>
            <person name="Jiang H."/>
            <person name="Liu Y."/>
            <person name="Qu J."/>
            <person name="Song X.-Z."/>
            <person name="Zhang L."/>
            <person name="Thornton R."/>
            <person name="Coyle M."/>
            <person name="Francisco L."/>
            <person name="Jackson L."/>
            <person name="Javaid M."/>
            <person name="Korchina V."/>
            <person name="Kovar C."/>
            <person name="Mata R."/>
            <person name="Mathew T."/>
            <person name="Ngo R."/>
            <person name="Nguyen L."/>
            <person name="Nguyen N."/>
            <person name="Okwuonu G."/>
            <person name="Ongeri F."/>
            <person name="Pham C."/>
            <person name="Simmons D."/>
            <person name="Wilczek-Boney K."/>
            <person name="Hale W."/>
            <person name="Jakkamsetti A."/>
            <person name="Pham P."/>
            <person name="Ruth R."/>
            <person name="San Lucas F."/>
            <person name="Warren J."/>
            <person name="Zhang J."/>
            <person name="Zhao Z."/>
            <person name="Zhou C."/>
            <person name="Zhu D."/>
            <person name="Lee S."/>
            <person name="Bess C."/>
            <person name="Blankenburg K."/>
            <person name="Forbes L."/>
            <person name="Fu Q."/>
            <person name="Gubbala S."/>
            <person name="Hirani K."/>
            <person name="Jayaseelan J.C."/>
            <person name="Lara F."/>
            <person name="Munidasa M."/>
            <person name="Palculict T."/>
            <person name="Patil S."/>
            <person name="Pu L.-L."/>
            <person name="Saada N."/>
            <person name="Tang L."/>
            <person name="Weissenberger G."/>
            <person name="Zhu Y."/>
            <person name="Hemphill L."/>
            <person name="Shang Y."/>
            <person name="Youmans B."/>
            <person name="Ayvaz T."/>
            <person name="Ross M."/>
            <person name="Santibanez J."/>
            <person name="Aqrawi P."/>
            <person name="Gross S."/>
            <person name="Joshi V."/>
            <person name="Fowler G."/>
            <person name="Nazareth L."/>
            <person name="Reid J."/>
            <person name="Worley K."/>
            <person name="Petrosino J."/>
            <person name="Highlander S."/>
            <person name="Gibbs R."/>
        </authorList>
    </citation>
    <scope>NUCLEOTIDE SEQUENCE [LARGE SCALE GENOMIC DNA]</scope>
    <source>
        <strain evidence="7 8">ATCC 49175</strain>
    </source>
</reference>
<evidence type="ECO:0000256" key="4">
    <source>
        <dbReference type="ARBA" id="ARBA00022989"/>
    </source>
</evidence>
<dbReference type="PANTHER" id="PTHR43701:SF2">
    <property type="entry name" value="MEMBRANE TRANSPORTER PROTEIN YJNA-RELATED"/>
    <property type="match status" value="1"/>
</dbReference>
<dbReference type="AlphaFoldDB" id="C8NGL4"/>
<feature type="transmembrane region" description="Helical" evidence="6">
    <location>
        <begin position="239"/>
        <end position="260"/>
    </location>
</feature>
<dbReference type="InterPro" id="IPR002781">
    <property type="entry name" value="TM_pro_TauE-like"/>
</dbReference>
<dbReference type="EMBL" id="ACKZ01000020">
    <property type="protein sequence ID" value="EEW36841.1"/>
    <property type="molecule type" value="Genomic_DNA"/>
</dbReference>
<feature type="transmembrane region" description="Helical" evidence="6">
    <location>
        <begin position="136"/>
        <end position="157"/>
    </location>
</feature>
<gene>
    <name evidence="7" type="ORF">HMPREF0444_1059</name>
</gene>
<evidence type="ECO:0000256" key="3">
    <source>
        <dbReference type="ARBA" id="ARBA00022692"/>
    </source>
</evidence>
<keyword evidence="5 6" id="KW-0472">Membrane</keyword>
<organism evidence="7 8">
    <name type="scientific">Granulicatella adiacens ATCC 49175</name>
    <dbReference type="NCBI Taxonomy" id="638301"/>
    <lineage>
        <taxon>Bacteria</taxon>
        <taxon>Bacillati</taxon>
        <taxon>Bacillota</taxon>
        <taxon>Bacilli</taxon>
        <taxon>Lactobacillales</taxon>
        <taxon>Carnobacteriaceae</taxon>
        <taxon>Granulicatella</taxon>
    </lineage>
</organism>
<feature type="transmembrane region" description="Helical" evidence="6">
    <location>
        <begin position="7"/>
        <end position="28"/>
    </location>
</feature>
<dbReference type="Proteomes" id="UP000005926">
    <property type="component" value="Unassembled WGS sequence"/>
</dbReference>
<dbReference type="GeneID" id="78411816"/>
<name>C8NGL4_9LACT</name>
<dbReference type="RefSeq" id="WP_005607189.1">
    <property type="nucleotide sequence ID" value="NZ_CP102283.1"/>
</dbReference>
<feature type="transmembrane region" description="Helical" evidence="6">
    <location>
        <begin position="72"/>
        <end position="96"/>
    </location>
</feature>
<evidence type="ECO:0000313" key="7">
    <source>
        <dbReference type="EMBL" id="EEW36841.1"/>
    </source>
</evidence>
<feature type="transmembrane region" description="Helical" evidence="6">
    <location>
        <begin position="40"/>
        <end position="60"/>
    </location>
</feature>
<dbReference type="GO" id="GO:0005886">
    <property type="term" value="C:plasma membrane"/>
    <property type="evidence" value="ECO:0007669"/>
    <property type="project" value="UniProtKB-SubCell"/>
</dbReference>
<feature type="transmembrane region" description="Helical" evidence="6">
    <location>
        <begin position="102"/>
        <end position="124"/>
    </location>
</feature>
<dbReference type="Pfam" id="PF01925">
    <property type="entry name" value="TauE"/>
    <property type="match status" value="1"/>
</dbReference>
<evidence type="ECO:0000256" key="1">
    <source>
        <dbReference type="ARBA" id="ARBA00004141"/>
    </source>
</evidence>
<comment type="similarity">
    <text evidence="2 6">Belongs to the 4-toluene sulfonate uptake permease (TSUP) (TC 2.A.102) family.</text>
</comment>
<dbReference type="InterPro" id="IPR051598">
    <property type="entry name" value="TSUP/Inactive_protease-like"/>
</dbReference>
<feature type="transmembrane region" description="Helical" evidence="6">
    <location>
        <begin position="205"/>
        <end position="224"/>
    </location>
</feature>
<evidence type="ECO:0000256" key="2">
    <source>
        <dbReference type="ARBA" id="ARBA00009142"/>
    </source>
</evidence>
<dbReference type="STRING" id="638301.HMPREF0444_1059"/>
<evidence type="ECO:0000313" key="8">
    <source>
        <dbReference type="Proteomes" id="UP000005926"/>
    </source>
</evidence>
<evidence type="ECO:0000256" key="5">
    <source>
        <dbReference type="ARBA" id="ARBA00023136"/>
    </source>
</evidence>
<comment type="caution">
    <text evidence="7">The sequence shown here is derived from an EMBL/GenBank/DDBJ whole genome shotgun (WGS) entry which is preliminary data.</text>
</comment>
<accession>C8NGL4</accession>
<keyword evidence="3 6" id="KW-0812">Transmembrane</keyword>
<evidence type="ECO:0000256" key="6">
    <source>
        <dbReference type="RuleBase" id="RU363041"/>
    </source>
</evidence>
<dbReference type="eggNOG" id="COG0730">
    <property type="taxonomic scope" value="Bacteria"/>
</dbReference>
<sequence length="261" mass="28459">MQLIIYSIIVLCATMIGAITGLGGGIIIKPAFDVVGMDTTSMISVYSTVAVFTMCLVSIYKRSKLGFQVDKHIVFGLAFGSIIGGKIGDIVFLQAVEMMGNQFVSITQSIILFVLLGGIILFTLNKEKIQTLTVSNLIAIITIGLCVGIISVYLGIGGGPLNIALMVYFFSMKAKEAAAYSIVMIFFAQMMKMTTVIYEFENYQSVSFIILAIAIFAVLGGWIGTKIQARLTHETVERLYLGLMMVLLIMTAFNVFKFIVI</sequence>
<keyword evidence="4 6" id="KW-1133">Transmembrane helix</keyword>